<dbReference type="AlphaFoldDB" id="A0A0V0UB02"/>
<comment type="caution">
    <text evidence="1">The sequence shown here is derived from an EMBL/GenBank/DDBJ whole genome shotgun (WGS) entry which is preliminary data.</text>
</comment>
<reference evidence="1 2" key="1">
    <citation type="submission" date="2015-01" db="EMBL/GenBank/DDBJ databases">
        <title>Evolution of Trichinella species and genotypes.</title>
        <authorList>
            <person name="Korhonen P.K."/>
            <person name="Edoardo P."/>
            <person name="Giuseppe L.R."/>
            <person name="Gasser R.B."/>
        </authorList>
    </citation>
    <scope>NUCLEOTIDE SEQUENCE [LARGE SCALE GENOMIC DNA]</scope>
    <source>
        <strain evidence="1">ISS417</strain>
    </source>
</reference>
<accession>A0A0V0UB02</accession>
<proteinExistence type="predicted"/>
<dbReference type="Proteomes" id="UP000055048">
    <property type="component" value="Unassembled WGS sequence"/>
</dbReference>
<evidence type="ECO:0000313" key="1">
    <source>
        <dbReference type="EMBL" id="KRX48394.1"/>
    </source>
</evidence>
<organism evidence="1 2">
    <name type="scientific">Trichinella murrelli</name>
    <dbReference type="NCBI Taxonomy" id="144512"/>
    <lineage>
        <taxon>Eukaryota</taxon>
        <taxon>Metazoa</taxon>
        <taxon>Ecdysozoa</taxon>
        <taxon>Nematoda</taxon>
        <taxon>Enoplea</taxon>
        <taxon>Dorylaimia</taxon>
        <taxon>Trichinellida</taxon>
        <taxon>Trichinellidae</taxon>
        <taxon>Trichinella</taxon>
    </lineage>
</organism>
<name>A0A0V0UB02_9BILA</name>
<keyword evidence="2" id="KW-1185">Reference proteome</keyword>
<sequence length="78" mass="9380">MRSLKWQTCPEWDLKYFKQVDDGQTKMLLERVACEPLPCSLGRPSVCFWRRNKEETKLFVLKKQMNLCCFICLQTELF</sequence>
<gene>
    <name evidence="1" type="ORF">T05_8400</name>
</gene>
<evidence type="ECO:0000313" key="2">
    <source>
        <dbReference type="Proteomes" id="UP000055048"/>
    </source>
</evidence>
<protein>
    <submittedName>
        <fullName evidence="1">Uncharacterized protein</fullName>
    </submittedName>
</protein>
<dbReference type="EMBL" id="JYDJ01000030">
    <property type="protein sequence ID" value="KRX48394.1"/>
    <property type="molecule type" value="Genomic_DNA"/>
</dbReference>